<dbReference type="EMBL" id="JADCNL010000007">
    <property type="protein sequence ID" value="KAG0473694.1"/>
    <property type="molecule type" value="Genomic_DNA"/>
</dbReference>
<comment type="caution">
    <text evidence="1">The sequence shown here is derived from an EMBL/GenBank/DDBJ whole genome shotgun (WGS) entry which is preliminary data.</text>
</comment>
<dbReference type="PANTHER" id="PTHR33914:SF2">
    <property type="entry name" value="OS02G0582100 PROTEIN"/>
    <property type="match status" value="1"/>
</dbReference>
<dbReference type="InterPro" id="IPR040378">
    <property type="entry name" value="BASL"/>
</dbReference>
<dbReference type="Proteomes" id="UP000636800">
    <property type="component" value="Chromosome 7"/>
</dbReference>
<evidence type="ECO:0000313" key="1">
    <source>
        <dbReference type="EMBL" id="KAG0473694.1"/>
    </source>
</evidence>
<gene>
    <name evidence="1" type="ORF">HPP92_015551</name>
</gene>
<dbReference type="PANTHER" id="PTHR33914">
    <property type="entry name" value="18S PRE-RIBOSOMAL ASSEMBLY PROTEIN GAR2-LIKE PROTEIN"/>
    <property type="match status" value="1"/>
</dbReference>
<dbReference type="AlphaFoldDB" id="A0A835US56"/>
<keyword evidence="2" id="KW-1185">Reference proteome</keyword>
<protein>
    <submittedName>
        <fullName evidence="1">Uncharacterized protein</fullName>
    </submittedName>
</protein>
<accession>A0A835US56</accession>
<dbReference type="OrthoDB" id="5152799at2759"/>
<organism evidence="1 2">
    <name type="scientific">Vanilla planifolia</name>
    <name type="common">Vanilla</name>
    <dbReference type="NCBI Taxonomy" id="51239"/>
    <lineage>
        <taxon>Eukaryota</taxon>
        <taxon>Viridiplantae</taxon>
        <taxon>Streptophyta</taxon>
        <taxon>Embryophyta</taxon>
        <taxon>Tracheophyta</taxon>
        <taxon>Spermatophyta</taxon>
        <taxon>Magnoliopsida</taxon>
        <taxon>Liliopsida</taxon>
        <taxon>Asparagales</taxon>
        <taxon>Orchidaceae</taxon>
        <taxon>Vanilloideae</taxon>
        <taxon>Vanilleae</taxon>
        <taxon>Vanilla</taxon>
    </lineage>
</organism>
<reference evidence="1 2" key="1">
    <citation type="journal article" date="2020" name="Nat. Food">
        <title>A phased Vanilla planifolia genome enables genetic improvement of flavour and production.</title>
        <authorList>
            <person name="Hasing T."/>
            <person name="Tang H."/>
            <person name="Brym M."/>
            <person name="Khazi F."/>
            <person name="Huang T."/>
            <person name="Chambers A.H."/>
        </authorList>
    </citation>
    <scope>NUCLEOTIDE SEQUENCE [LARGE SCALE GENOMIC DNA]</scope>
    <source>
        <tissue evidence="1">Leaf</tissue>
    </source>
</reference>
<proteinExistence type="predicted"/>
<dbReference type="GO" id="GO:0009786">
    <property type="term" value="P:regulation of asymmetric cell division"/>
    <property type="evidence" value="ECO:0007669"/>
    <property type="project" value="InterPro"/>
</dbReference>
<name>A0A835US56_VANPL</name>
<sequence length="480" mass="53430">MKFDAEKSHDHCEFGIKDKGECGKHILAHMIKVDEEHEREDMLDCGSNNKQKGAEVVDQSQHPTDSGASCFLVNLDPLSCRNNECGCTEAPSVDAISENMSIAKEDLPYRDKTIIEVEMPHSLLSTGNGVCPSLKDICVDEMPQSFDKESNFDQQISSSMNLPGPYICTASVQESSIVARNDDVKKPIETNEGLSSLINTLEDHEQKISVTEDKQRFTSDSTNKVRNFTGQQSASKPIFDLQQLDPIGSIGSKIYIKEISEKQALSFQELDTASITQDLSDIPDSKIEYQHARLMLEQDKINSESIHLFQEEKTEKLFAAIADIDLQRTDMANVASDEAKLHGVAFTADLDTEEGSNGCIKKKMDVNKQEKLLARKDARTEELILHDITSPCSSFSNLSYVESSMYHAAVFSAPIMNSGHIPYSGNISLRSESSTTSARSFAFPILQSEWNSSPVKMVKADRKQLRKVRGWKMTLACCKF</sequence>
<evidence type="ECO:0000313" key="2">
    <source>
        <dbReference type="Proteomes" id="UP000636800"/>
    </source>
</evidence>